<evidence type="ECO:0000256" key="9">
    <source>
        <dbReference type="RuleBase" id="RU363009"/>
    </source>
</evidence>
<comment type="function">
    <text evidence="9">Component of the MICOS complex, a large protein complex of the mitochondrial inner membrane that plays crucial roles in the maintenance of crista junctions, inner membrane architecture, and formation of contact sites to the outer membrane.</text>
</comment>
<evidence type="ECO:0000313" key="11">
    <source>
        <dbReference type="Ensembl" id="ENSMSIP00000026760.1"/>
    </source>
</evidence>
<evidence type="ECO:0000256" key="5">
    <source>
        <dbReference type="ARBA" id="ARBA00022792"/>
    </source>
</evidence>
<comment type="subunit">
    <text evidence="9">Component of the mitochondrial contact site and cristae organizing system (MICOS) complex.</text>
</comment>
<reference evidence="11" key="1">
    <citation type="submission" date="2025-08" db="UniProtKB">
        <authorList>
            <consortium name="Ensembl"/>
        </authorList>
    </citation>
    <scope>IDENTIFICATION</scope>
</reference>
<reference evidence="11" key="2">
    <citation type="submission" date="2025-09" db="UniProtKB">
        <authorList>
            <consortium name="Ensembl"/>
        </authorList>
    </citation>
    <scope>IDENTIFICATION</scope>
</reference>
<evidence type="ECO:0000256" key="8">
    <source>
        <dbReference type="ARBA" id="ARBA00023136"/>
    </source>
</evidence>
<organism evidence="11 12">
    <name type="scientific">Mus spicilegus</name>
    <name type="common">Mound-building mouse</name>
    <dbReference type="NCBI Taxonomy" id="10103"/>
    <lineage>
        <taxon>Eukaryota</taxon>
        <taxon>Metazoa</taxon>
        <taxon>Chordata</taxon>
        <taxon>Craniata</taxon>
        <taxon>Vertebrata</taxon>
        <taxon>Euteleostomi</taxon>
        <taxon>Mammalia</taxon>
        <taxon>Eutheria</taxon>
        <taxon>Euarchontoglires</taxon>
        <taxon>Glires</taxon>
        <taxon>Rodentia</taxon>
        <taxon>Myomorpha</taxon>
        <taxon>Muroidea</taxon>
        <taxon>Muridae</taxon>
        <taxon>Murinae</taxon>
        <taxon>Mus</taxon>
        <taxon>Mus</taxon>
    </lineage>
</organism>
<evidence type="ECO:0000256" key="4">
    <source>
        <dbReference type="ARBA" id="ARBA00022692"/>
    </source>
</evidence>
<dbReference type="GO" id="GO:0061617">
    <property type="term" value="C:MICOS complex"/>
    <property type="evidence" value="ECO:0007669"/>
    <property type="project" value="UniProtKB-UniRule"/>
</dbReference>
<evidence type="ECO:0000256" key="1">
    <source>
        <dbReference type="ARBA" id="ARBA00004434"/>
    </source>
</evidence>
<keyword evidence="6" id="KW-1133">Transmembrane helix</keyword>
<dbReference type="Proteomes" id="UP000694415">
    <property type="component" value="Unplaced"/>
</dbReference>
<dbReference type="Pfam" id="PF15884">
    <property type="entry name" value="QIL1"/>
    <property type="match status" value="1"/>
</dbReference>
<keyword evidence="10" id="KW-0732">Signal</keyword>
<dbReference type="AlphaFoldDB" id="A0A8C6HUH2"/>
<comment type="similarity">
    <text evidence="2 9">Belongs to the MICOS complex subunit Mic13 family.</text>
</comment>
<keyword evidence="12" id="KW-1185">Reference proteome</keyword>
<dbReference type="Ensembl" id="ENSMSIT00000033727.1">
    <property type="protein sequence ID" value="ENSMSIP00000026760.1"/>
    <property type="gene ID" value="ENSMSIG00000022566.1"/>
</dbReference>
<name>A0A8C6HUH2_MUSSI</name>
<evidence type="ECO:0000256" key="2">
    <source>
        <dbReference type="ARBA" id="ARBA00006771"/>
    </source>
</evidence>
<feature type="signal peptide" evidence="10">
    <location>
        <begin position="1"/>
        <end position="18"/>
    </location>
</feature>
<dbReference type="InterPro" id="IPR026769">
    <property type="entry name" value="Mic13"/>
</dbReference>
<sequence>MVARVWSLMRFLIKGSVAGGAVYLVYDQELLGPSDKSEAALRKAEEVVPPAMYQFSQYVCQQTGLEMPQLPTPPKIKFPNFRDSWNSGRPLCPCLGGMPGHPSLSPSAVYLIDPFYSMFACLCACISPMELSRKDWVWWPMIVTLVFGRPRQENCRFKASLIYSQDYTGTSFLKNRKNKILKKNPKGLGL</sequence>
<proteinExistence type="inferred from homology"/>
<dbReference type="PANTHER" id="PTHR31816:SF3">
    <property type="entry name" value="MICOS COMPLEX SUBUNIT MIC13"/>
    <property type="match status" value="1"/>
</dbReference>
<keyword evidence="4" id="KW-0812">Transmembrane</keyword>
<comment type="subcellular location">
    <subcellularLocation>
        <location evidence="1 9">Mitochondrion inner membrane</location>
        <topology evidence="1 9">Single-pass membrane protein</topology>
    </subcellularLocation>
</comment>
<keyword evidence="5 9" id="KW-0999">Mitochondrion inner membrane</keyword>
<keyword evidence="8" id="KW-0472">Membrane</keyword>
<evidence type="ECO:0000313" key="12">
    <source>
        <dbReference type="Proteomes" id="UP000694415"/>
    </source>
</evidence>
<evidence type="ECO:0000256" key="3">
    <source>
        <dbReference type="ARBA" id="ARBA00018172"/>
    </source>
</evidence>
<accession>A0A8C6HUH2</accession>
<evidence type="ECO:0000256" key="6">
    <source>
        <dbReference type="ARBA" id="ARBA00022989"/>
    </source>
</evidence>
<feature type="chain" id="PRO_5034863630" description="MICOS complex subunit MIC13" evidence="10">
    <location>
        <begin position="19"/>
        <end position="190"/>
    </location>
</feature>
<dbReference type="PANTHER" id="PTHR31816">
    <property type="entry name" value="MICOS COMPLEX SUBUNIT MIC13"/>
    <property type="match status" value="1"/>
</dbReference>
<evidence type="ECO:0000256" key="10">
    <source>
        <dbReference type="SAM" id="SignalP"/>
    </source>
</evidence>
<keyword evidence="7 9" id="KW-0496">Mitochondrion</keyword>
<dbReference type="GO" id="GO:0044284">
    <property type="term" value="C:mitochondrial crista junction"/>
    <property type="evidence" value="ECO:0007669"/>
    <property type="project" value="TreeGrafter"/>
</dbReference>
<evidence type="ECO:0000256" key="7">
    <source>
        <dbReference type="ARBA" id="ARBA00023128"/>
    </source>
</evidence>
<dbReference type="GeneTree" id="ENSGT00390000002629"/>
<protein>
    <recommendedName>
        <fullName evidence="3 9">MICOS complex subunit MIC13</fullName>
    </recommendedName>
</protein>
<dbReference type="GO" id="GO:0042407">
    <property type="term" value="P:cristae formation"/>
    <property type="evidence" value="ECO:0007669"/>
    <property type="project" value="TreeGrafter"/>
</dbReference>